<evidence type="ECO:0000256" key="1">
    <source>
        <dbReference type="SAM" id="SignalP"/>
    </source>
</evidence>
<dbReference type="InterPro" id="IPR008964">
    <property type="entry name" value="Invasin/intimin_cell_adhesion"/>
</dbReference>
<dbReference type="SUPFAM" id="SSF49373">
    <property type="entry name" value="Invasin/intimin cell-adhesion fragments"/>
    <property type="match status" value="1"/>
</dbReference>
<dbReference type="PANTHER" id="PTHR37398">
    <property type="entry name" value="ENDO-BETA-1,4-MANNANASE"/>
    <property type="match status" value="1"/>
</dbReference>
<feature type="chain" id="PRO_5043022666" description="BIG2 domain-containing protein" evidence="1">
    <location>
        <begin position="20"/>
        <end position="620"/>
    </location>
</feature>
<dbReference type="InterPro" id="IPR041438">
    <property type="entry name" value="CBM64"/>
</dbReference>
<dbReference type="Gene3D" id="2.60.40.1080">
    <property type="match status" value="1"/>
</dbReference>
<dbReference type="EMBL" id="BQKE01000003">
    <property type="protein sequence ID" value="GJM63803.1"/>
    <property type="molecule type" value="Genomic_DNA"/>
</dbReference>
<name>A0AAN4W1V7_9BACT</name>
<evidence type="ECO:0000259" key="2">
    <source>
        <dbReference type="Pfam" id="PF02368"/>
    </source>
</evidence>
<dbReference type="PANTHER" id="PTHR37398:SF3">
    <property type="entry name" value="GLYCOSIDE HYDROLASE FAMILY 5 DOMAIN-CONTAINING PROTEIN"/>
    <property type="match status" value="1"/>
</dbReference>
<protein>
    <recommendedName>
        <fullName evidence="7">BIG2 domain-containing protein</fullName>
    </recommendedName>
</protein>
<dbReference type="RefSeq" id="WP_338238917.1">
    <property type="nucleotide sequence ID" value="NZ_BQKE01000003.1"/>
</dbReference>
<keyword evidence="6" id="KW-1185">Reference proteome</keyword>
<accession>A0AAN4W1V7</accession>
<reference evidence="5 6" key="1">
    <citation type="submission" date="2021-12" db="EMBL/GenBank/DDBJ databases">
        <title>Genome sequencing of bacteria with rrn-lacking chromosome and rrn-plasmid.</title>
        <authorList>
            <person name="Anda M."/>
            <person name="Iwasaki W."/>
        </authorList>
    </citation>
    <scope>NUCLEOTIDE SEQUENCE [LARGE SCALE GENOMIC DNA]</scope>
    <source>
        <strain evidence="5 6">NBRC 15940</strain>
    </source>
</reference>
<organism evidence="5 6">
    <name type="scientific">Persicobacter diffluens</name>
    <dbReference type="NCBI Taxonomy" id="981"/>
    <lineage>
        <taxon>Bacteria</taxon>
        <taxon>Pseudomonadati</taxon>
        <taxon>Bacteroidota</taxon>
        <taxon>Cytophagia</taxon>
        <taxon>Cytophagales</taxon>
        <taxon>Persicobacteraceae</taxon>
        <taxon>Persicobacter</taxon>
    </lineage>
</organism>
<feature type="domain" description="BIG2" evidence="2">
    <location>
        <begin position="374"/>
        <end position="436"/>
    </location>
</feature>
<dbReference type="AlphaFoldDB" id="A0AAN4W1V7"/>
<feature type="domain" description="Carbohydrate-binding module 64" evidence="3">
    <location>
        <begin position="458"/>
        <end position="528"/>
    </location>
</feature>
<dbReference type="SUPFAM" id="SSF51445">
    <property type="entry name" value="(Trans)glycosidases"/>
    <property type="match status" value="1"/>
</dbReference>
<dbReference type="InterPro" id="IPR026444">
    <property type="entry name" value="Secre_tail"/>
</dbReference>
<dbReference type="Gene3D" id="3.20.20.80">
    <property type="entry name" value="Glycosidases"/>
    <property type="match status" value="1"/>
</dbReference>
<dbReference type="Proteomes" id="UP001310022">
    <property type="component" value="Unassembled WGS sequence"/>
</dbReference>
<evidence type="ECO:0000313" key="5">
    <source>
        <dbReference type="EMBL" id="GJM63803.1"/>
    </source>
</evidence>
<dbReference type="Pfam" id="PF18962">
    <property type="entry name" value="Por_Secre_tail"/>
    <property type="match status" value="1"/>
</dbReference>
<feature type="domain" description="Secretion system C-terminal sorting" evidence="4">
    <location>
        <begin position="548"/>
        <end position="612"/>
    </location>
</feature>
<dbReference type="Pfam" id="PF02368">
    <property type="entry name" value="Big_2"/>
    <property type="match status" value="1"/>
</dbReference>
<evidence type="ECO:0000313" key="6">
    <source>
        <dbReference type="Proteomes" id="UP001310022"/>
    </source>
</evidence>
<evidence type="ECO:0000259" key="4">
    <source>
        <dbReference type="Pfam" id="PF18962"/>
    </source>
</evidence>
<dbReference type="InterPro" id="IPR003343">
    <property type="entry name" value="Big_2"/>
</dbReference>
<dbReference type="NCBIfam" id="TIGR04183">
    <property type="entry name" value="Por_Secre_tail"/>
    <property type="match status" value="1"/>
</dbReference>
<feature type="signal peptide" evidence="1">
    <location>
        <begin position="1"/>
        <end position="19"/>
    </location>
</feature>
<gene>
    <name evidence="5" type="ORF">PEDI_43550</name>
</gene>
<dbReference type="InterPro" id="IPR017853">
    <property type="entry name" value="GH"/>
</dbReference>
<sequence>MKKLFFICFIFCCTHQLFAQKVTISENQFTVDGNPIWFNGINTPWHLFGDFGRYDFNPQWWEQEFARYQEAHINLARVWIHMSGEFDPIIDENGYVSGVDEAFLSRMDHLMKVSEDNKVYVLPALFSFDITKAGYTTYEYWRKWLQSEQNIQSYIDNVLVVLLDRYKDNPYLLGWEICNEPEWMFENTEHGPQSFYDVQKMHAMLAAAIHEHSNHYVTTGSAAPKWNSPIYDSWGEYEGNMFSDEALASSIDNELAYLDFYQFHWYPWQTEWLDSPFTKTVEFYQVNDRPVIVGEAEGNDVCDKFLCQSLVEMYENAYFNGFRGVCAWKTPQNDGHGTFENIAVATQAFYQKYPHLIYPSGVEEVPLMGLHLLPDAMELQVGEQGSFSIEFTPFNSTQRNVQWTTSDSSIATIDQQGRVFALAEGLVEVKVQSLDTTHFAEAFLQIIPKTSPCEQAEPISLPFKYDGIGEFCWAVTADIAYLNSWNTEQITINGEDYTNLWSNSLVEKVDGLYYIYYNATLPWAHIEIFPGQNNRLSASEQMISEVIVFPNPSSDQLSIRGADENSRIQIFDQRGNRLGIYNVIPNKEVQQLNISHYPTGVYILWFEQNGIHYHTTFVKE</sequence>
<keyword evidence="1" id="KW-0732">Signal</keyword>
<comment type="caution">
    <text evidence="5">The sequence shown here is derived from an EMBL/GenBank/DDBJ whole genome shotgun (WGS) entry which is preliminary data.</text>
</comment>
<evidence type="ECO:0008006" key="7">
    <source>
        <dbReference type="Google" id="ProtNLM"/>
    </source>
</evidence>
<dbReference type="Pfam" id="PF18666">
    <property type="entry name" value="CBM64"/>
    <property type="match status" value="1"/>
</dbReference>
<proteinExistence type="predicted"/>
<evidence type="ECO:0000259" key="3">
    <source>
        <dbReference type="Pfam" id="PF18666"/>
    </source>
</evidence>